<dbReference type="PANTHER" id="PTHR10791:SF134">
    <property type="entry name" value="BIDIRECTIONAL SUGAR TRANSPORTER SWEET9"/>
    <property type="match status" value="1"/>
</dbReference>
<feature type="transmembrane region" description="Helical" evidence="10">
    <location>
        <begin position="193"/>
        <end position="214"/>
    </location>
</feature>
<dbReference type="InterPro" id="IPR047664">
    <property type="entry name" value="SWEET"/>
</dbReference>
<feature type="transmembrane region" description="Helical" evidence="10">
    <location>
        <begin position="165"/>
        <end position="187"/>
    </location>
</feature>
<reference evidence="12" key="1">
    <citation type="submission" date="2023-03" db="EMBL/GenBank/DDBJ databases">
        <authorList>
            <person name="Julca I."/>
        </authorList>
    </citation>
    <scope>NUCLEOTIDE SEQUENCE</scope>
</reference>
<feature type="transmembrane region" description="Helical" evidence="10">
    <location>
        <begin position="106"/>
        <end position="126"/>
    </location>
</feature>
<keyword evidence="8 10" id="KW-1133">Transmembrane helix</keyword>
<evidence type="ECO:0000256" key="2">
    <source>
        <dbReference type="ARBA" id="ARBA00007809"/>
    </source>
</evidence>
<gene>
    <name evidence="12" type="ORF">OLC1_LOCUS9610</name>
</gene>
<proteinExistence type="inferred from homology"/>
<comment type="similarity">
    <text evidence="2 10">Belongs to the SWEET sugar transporter family.</text>
</comment>
<comment type="subcellular location">
    <subcellularLocation>
        <location evidence="1 10">Cell membrane</location>
        <topology evidence="1 10">Multi-pass membrane protein</topology>
    </subcellularLocation>
</comment>
<evidence type="ECO:0000256" key="4">
    <source>
        <dbReference type="ARBA" id="ARBA00022475"/>
    </source>
</evidence>
<dbReference type="InterPro" id="IPR004316">
    <property type="entry name" value="SWEET_rpt"/>
</dbReference>
<feature type="transmembrane region" description="Helical" evidence="10">
    <location>
        <begin position="48"/>
        <end position="65"/>
    </location>
</feature>
<comment type="function">
    <text evidence="10">Mediates both low-affinity uptake and efflux of sugar across the membrane.</text>
</comment>
<feature type="transmembrane region" description="Helical" evidence="10">
    <location>
        <begin position="71"/>
        <end position="94"/>
    </location>
</feature>
<keyword evidence="6 10" id="KW-0812">Transmembrane</keyword>
<protein>
    <recommendedName>
        <fullName evidence="10">Bidirectional sugar transporter SWEET</fullName>
    </recommendedName>
</protein>
<keyword evidence="7" id="KW-0677">Repeat</keyword>
<dbReference type="PANTHER" id="PTHR10791">
    <property type="entry name" value="RAG1-ACTIVATING PROTEIN 1"/>
    <property type="match status" value="1"/>
</dbReference>
<evidence type="ECO:0000313" key="12">
    <source>
        <dbReference type="EMBL" id="CAI9099631.1"/>
    </source>
</evidence>
<keyword evidence="4" id="KW-1003">Cell membrane</keyword>
<dbReference type="Gene3D" id="1.20.1280.290">
    <property type="match status" value="2"/>
</dbReference>
<dbReference type="EMBL" id="OX459120">
    <property type="protein sequence ID" value="CAI9099631.1"/>
    <property type="molecule type" value="Genomic_DNA"/>
</dbReference>
<feature type="compositionally biased region" description="Basic and acidic residues" evidence="11">
    <location>
        <begin position="263"/>
        <end position="273"/>
    </location>
</feature>
<feature type="transmembrane region" description="Helical" evidence="10">
    <location>
        <begin position="12"/>
        <end position="36"/>
    </location>
</feature>
<keyword evidence="5 10" id="KW-0762">Sugar transport</keyword>
<keyword evidence="3 10" id="KW-0813">Transport</keyword>
<dbReference type="GO" id="GO:0051119">
    <property type="term" value="F:sugar transmembrane transporter activity"/>
    <property type="evidence" value="ECO:0007669"/>
    <property type="project" value="InterPro"/>
</dbReference>
<evidence type="ECO:0000256" key="10">
    <source>
        <dbReference type="RuleBase" id="RU910715"/>
    </source>
</evidence>
<keyword evidence="13" id="KW-1185">Reference proteome</keyword>
<evidence type="ECO:0000256" key="8">
    <source>
        <dbReference type="ARBA" id="ARBA00022989"/>
    </source>
</evidence>
<dbReference type="AlphaFoldDB" id="A0AAV1CWA2"/>
<evidence type="ECO:0000256" key="6">
    <source>
        <dbReference type="ARBA" id="ARBA00022692"/>
    </source>
</evidence>
<feature type="transmembrane region" description="Helical" evidence="10">
    <location>
        <begin position="132"/>
        <end position="153"/>
    </location>
</feature>
<accession>A0AAV1CWA2</accession>
<evidence type="ECO:0000256" key="3">
    <source>
        <dbReference type="ARBA" id="ARBA00022448"/>
    </source>
</evidence>
<dbReference type="FunFam" id="1.20.1280.290:FF:000003">
    <property type="entry name" value="Bidirectional sugar transporter SWEET"/>
    <property type="match status" value="1"/>
</dbReference>
<evidence type="ECO:0000256" key="11">
    <source>
        <dbReference type="SAM" id="MobiDB-lite"/>
    </source>
</evidence>
<dbReference type="Proteomes" id="UP001161247">
    <property type="component" value="Chromosome 3"/>
</dbReference>
<evidence type="ECO:0000256" key="7">
    <source>
        <dbReference type="ARBA" id="ARBA00022737"/>
    </source>
</evidence>
<evidence type="ECO:0000313" key="13">
    <source>
        <dbReference type="Proteomes" id="UP001161247"/>
    </source>
</evidence>
<dbReference type="Pfam" id="PF03083">
    <property type="entry name" value="MtN3_slv"/>
    <property type="match status" value="2"/>
</dbReference>
<organism evidence="12 13">
    <name type="scientific">Oldenlandia corymbosa var. corymbosa</name>
    <dbReference type="NCBI Taxonomy" id="529605"/>
    <lineage>
        <taxon>Eukaryota</taxon>
        <taxon>Viridiplantae</taxon>
        <taxon>Streptophyta</taxon>
        <taxon>Embryophyta</taxon>
        <taxon>Tracheophyta</taxon>
        <taxon>Spermatophyta</taxon>
        <taxon>Magnoliopsida</taxon>
        <taxon>eudicotyledons</taxon>
        <taxon>Gunneridae</taxon>
        <taxon>Pentapetalae</taxon>
        <taxon>asterids</taxon>
        <taxon>lamiids</taxon>
        <taxon>Gentianales</taxon>
        <taxon>Rubiaceae</taxon>
        <taxon>Rubioideae</taxon>
        <taxon>Spermacoceae</taxon>
        <taxon>Hedyotis-Oldenlandia complex</taxon>
        <taxon>Oldenlandia</taxon>
    </lineage>
</organism>
<feature type="region of interest" description="Disordered" evidence="11">
    <location>
        <begin position="248"/>
        <end position="273"/>
    </location>
</feature>
<evidence type="ECO:0000256" key="9">
    <source>
        <dbReference type="ARBA" id="ARBA00023136"/>
    </source>
</evidence>
<evidence type="ECO:0000256" key="1">
    <source>
        <dbReference type="ARBA" id="ARBA00004651"/>
    </source>
</evidence>
<dbReference type="FunFam" id="1.20.1280.290:FF:000001">
    <property type="entry name" value="Bidirectional sugar transporter SWEET"/>
    <property type="match status" value="1"/>
</dbReference>
<sequence>MAILLSVQDLAFIFGLLGNIVSFMVFLAPVPTFYTIYKKKTSEGFQSIPYVVALFSASLLLYYAFLKTNAYLIVSINAFGCFIETIYLIFFITFASKKTKMFTVKLILLFNVGVLGLIMVVSIVFTKGPHRVTLVGWTCAVINLAVFAAPLSIMRQVIRTKSVEYMPFNLSFFLTLCATMWFFYGFFIKDYYIALPNVLGFLFGIVQMILYFVYKNASNKSGSEMEDNDIKNMKGGSEMKMEEFEEKDMKLSSTKNRTSGAAKHQEDIEMGKV</sequence>
<name>A0AAV1CWA2_OLDCO</name>
<evidence type="ECO:0000256" key="5">
    <source>
        <dbReference type="ARBA" id="ARBA00022597"/>
    </source>
</evidence>
<keyword evidence="9 10" id="KW-0472">Membrane</keyword>
<dbReference type="GO" id="GO:0005886">
    <property type="term" value="C:plasma membrane"/>
    <property type="evidence" value="ECO:0007669"/>
    <property type="project" value="UniProtKB-SubCell"/>
</dbReference>